<name>A0A6J4NZT1_9ACTN</name>
<dbReference type="Gene3D" id="3.40.50.300">
    <property type="entry name" value="P-loop containing nucleotide triphosphate hydrolases"/>
    <property type="match status" value="1"/>
</dbReference>
<dbReference type="AlphaFoldDB" id="A0A6J4NZT1"/>
<accession>A0A6J4NZT1</accession>
<protein>
    <submittedName>
        <fullName evidence="2">FIG140336: TPR domain protein</fullName>
    </submittedName>
</protein>
<reference evidence="2" key="1">
    <citation type="submission" date="2020-02" db="EMBL/GenBank/DDBJ databases">
        <authorList>
            <person name="Meier V. D."/>
        </authorList>
    </citation>
    <scope>NUCLEOTIDE SEQUENCE</scope>
    <source>
        <strain evidence="2">AVDCRST_MAG82</strain>
    </source>
</reference>
<dbReference type="InterPro" id="IPR027417">
    <property type="entry name" value="P-loop_NTPase"/>
</dbReference>
<evidence type="ECO:0000313" key="2">
    <source>
        <dbReference type="EMBL" id="CAA9401208.1"/>
    </source>
</evidence>
<dbReference type="PANTHER" id="PTHR11783">
    <property type="entry name" value="SULFOTRANSFERASE SULT"/>
    <property type="match status" value="1"/>
</dbReference>
<proteinExistence type="predicted"/>
<dbReference type="Pfam" id="PF13469">
    <property type="entry name" value="Sulfotransfer_3"/>
    <property type="match status" value="1"/>
</dbReference>
<dbReference type="EMBL" id="CADCVA010000027">
    <property type="protein sequence ID" value="CAA9401208.1"/>
    <property type="molecule type" value="Genomic_DNA"/>
</dbReference>
<organism evidence="2">
    <name type="scientific">uncultured Rubrobacteraceae bacterium</name>
    <dbReference type="NCBI Taxonomy" id="349277"/>
    <lineage>
        <taxon>Bacteria</taxon>
        <taxon>Bacillati</taxon>
        <taxon>Actinomycetota</taxon>
        <taxon>Rubrobacteria</taxon>
        <taxon>Rubrobacterales</taxon>
        <taxon>Rubrobacteraceae</taxon>
        <taxon>environmental samples</taxon>
    </lineage>
</organism>
<feature type="region of interest" description="Disordered" evidence="1">
    <location>
        <begin position="211"/>
        <end position="230"/>
    </location>
</feature>
<sequence>MLKVAKATLQSATGALRSKVSRQARRQLALKDAEIAALRRELARLRGGEDPPGSATGPVPVFFVVGNQKSGTTWLMRMLDAHPEVLCKGEGRFFGASWRQKSLKHRDVLRPASSLYNAVLDAEYLRLWIERSVWSRNDDAGEHLDNLTRMAIDYFLEGELLKSGKRVVGDKSPLLTPETIREISAIYPEARVVHIIRDGRDVAVSAAHHSRNFGRAGKRDPSRGPEGSMFPEGQLEKLAAEWASRVGRAVQDGPELLGENYAEVRYENLLRSPEAEFRRLLDLLGVGSGEGTVRRCVDAASFERLSRGRERGEEDSSSFFRKGVAGDWKNVFTQRDGEIFEEQAGELLVELGYAEDRRPKV</sequence>
<gene>
    <name evidence="2" type="ORF">AVDCRST_MAG82-215</name>
</gene>
<evidence type="ECO:0000256" key="1">
    <source>
        <dbReference type="SAM" id="MobiDB-lite"/>
    </source>
</evidence>
<dbReference type="SUPFAM" id="SSF52540">
    <property type="entry name" value="P-loop containing nucleoside triphosphate hydrolases"/>
    <property type="match status" value="1"/>
</dbReference>